<keyword evidence="2" id="KW-1185">Reference proteome</keyword>
<dbReference type="InterPro" id="IPR009003">
    <property type="entry name" value="Peptidase_S1_PA"/>
</dbReference>
<dbReference type="AlphaFoldDB" id="A0A840I806"/>
<dbReference type="EMBL" id="JACHNU010000001">
    <property type="protein sequence ID" value="MBB4660465.1"/>
    <property type="molecule type" value="Genomic_DNA"/>
</dbReference>
<name>A0A840I806_9ACTN</name>
<protein>
    <recommendedName>
        <fullName evidence="3">Serine protease</fullName>
    </recommendedName>
</protein>
<evidence type="ECO:0008006" key="3">
    <source>
        <dbReference type="Google" id="ProtNLM"/>
    </source>
</evidence>
<reference evidence="1 2" key="1">
    <citation type="submission" date="2020-08" db="EMBL/GenBank/DDBJ databases">
        <title>Genomic Encyclopedia of Archaeal and Bacterial Type Strains, Phase II (KMG-II): from individual species to whole genera.</title>
        <authorList>
            <person name="Goeker M."/>
        </authorList>
    </citation>
    <scope>NUCLEOTIDE SEQUENCE [LARGE SCALE GENOMIC DNA]</scope>
    <source>
        <strain evidence="1 2">DSM 23288</strain>
    </source>
</reference>
<gene>
    <name evidence="1" type="ORF">BDZ31_000038</name>
</gene>
<dbReference type="Gene3D" id="2.40.10.120">
    <property type="match status" value="1"/>
</dbReference>
<sequence length="187" mass="18197">MVVVRTGAAGAATGFVAGDDRVVTVAHVLDGTGLAVRSPGGGWTTATALCRDRDADLALLAAPGTSGAPLRVAPAEQGAPVLLPVVRGTAAAGGPGAAGGPAAVRGELRRRITAHVATGLGGASRRTLLELGVNARVGDFGAPVVTADGAVAGVLFARSVGRAGIAYAEDGAALRRLLAAGRCAPPR</sequence>
<dbReference type="RefSeq" id="WP_183337817.1">
    <property type="nucleotide sequence ID" value="NZ_JACHNU010000001.1"/>
</dbReference>
<dbReference type="Proteomes" id="UP000585272">
    <property type="component" value="Unassembled WGS sequence"/>
</dbReference>
<evidence type="ECO:0000313" key="1">
    <source>
        <dbReference type="EMBL" id="MBB4660465.1"/>
    </source>
</evidence>
<dbReference type="SUPFAM" id="SSF50494">
    <property type="entry name" value="Trypsin-like serine proteases"/>
    <property type="match status" value="1"/>
</dbReference>
<dbReference type="Pfam" id="PF13365">
    <property type="entry name" value="Trypsin_2"/>
    <property type="match status" value="1"/>
</dbReference>
<organism evidence="1 2">
    <name type="scientific">Conexibacter arvalis</name>
    <dbReference type="NCBI Taxonomy" id="912552"/>
    <lineage>
        <taxon>Bacteria</taxon>
        <taxon>Bacillati</taxon>
        <taxon>Actinomycetota</taxon>
        <taxon>Thermoleophilia</taxon>
        <taxon>Solirubrobacterales</taxon>
        <taxon>Conexibacteraceae</taxon>
        <taxon>Conexibacter</taxon>
    </lineage>
</organism>
<comment type="caution">
    <text evidence="1">The sequence shown here is derived from an EMBL/GenBank/DDBJ whole genome shotgun (WGS) entry which is preliminary data.</text>
</comment>
<evidence type="ECO:0000313" key="2">
    <source>
        <dbReference type="Proteomes" id="UP000585272"/>
    </source>
</evidence>
<accession>A0A840I806</accession>
<proteinExistence type="predicted"/>